<dbReference type="PANTHER" id="PTHR40375">
    <property type="entry name" value="SPORULATION-SPECIFIC PROTEIN 22"/>
    <property type="match status" value="1"/>
</dbReference>
<dbReference type="GO" id="GO:0090173">
    <property type="term" value="P:regulation of synaptonemal complex assembly"/>
    <property type="evidence" value="ECO:0007669"/>
    <property type="project" value="InterPro"/>
</dbReference>
<dbReference type="OrthoDB" id="65716at2759"/>
<dbReference type="AlphaFoldDB" id="A0A0F8XSR0"/>
<name>A0A0F8XSR0_9EURO</name>
<keyword evidence="4" id="KW-1185">Reference proteome</keyword>
<sequence length="871" mass="99598">MATKHSHIVKEQTEAVLALARDLQSHLHQDDSPALRTPPNHIVEKLQKYLDHLPLFTDHTLLSIRPKLDNEGTKLWNTCVQRMLSVDNLDQRIIVCKAKVLAYAMLEAAAPRTCPGNYRVLELSFRIIKLCLENKLIDVSRKVMESTATRLDMVERSTENTDKLKLASFTTEYYMLRIYLSWSQERPDIANHLYSKIPEITTKEQRRIVADICYRIGSVALSSGQSDIAATWLDRALTVCGLSFHEGSQEVDECWKDERMLTLHAYVRSNLQQTGGSETQLRKALDMLKAEYSDCFPALAIFLEILSREDCASQEPVLCIEVLKELFHRLKLSDSSAKEQWLKRIFISLMWTLASTSRGDLGPDIIRDEVNWLEEGAQNLLSEEASHASLILIWKYVDLAMSKGSISLAEQWCQFVLSQKAFQMDSDTKAKFFRKLILCACENYNPSTAQRVFDKFPEEFKSCPLTLYLLYKLSLAEEDFSRVSVYLELLCKPDVDTTYIWSCIADALRLEKVNLAVQSVQKLVATLDGSGFERLQIWKILQCVISVIRKKLKNEPGNEALLCHIVPLFRTILDAATDHTQSKQTSLDLHWLSRESYGIALDLYKLCSLERLTHLLKNTAAQAHAGISEHYLICYFLKATILISEARTDKIPRRKEHYYKEARESMNQFQSCIDCQKEGIYPAANSQDWTDRHRIILSLAFEVAVFFHEWEDVTRIIEISKPIVDAKLSSIFLDCILRSEAPQMIRAFHSSPSPFLNTSTSNFDENLPRYLRCLFVLSVDAKEYELAESVLDQALIFARDPSSKKSHYPKEEIQWLAVVSFNTAVDFFLSSADGDCRRWAEKAITLADLIGVDHGELGQLLRRNLSNILPS</sequence>
<protein>
    <recommendedName>
        <fullName evidence="2">Protein ZIP4 homolog</fullName>
    </recommendedName>
</protein>
<organism evidence="3 4">
    <name type="scientific">Aspergillus rambellii</name>
    <dbReference type="NCBI Taxonomy" id="308745"/>
    <lineage>
        <taxon>Eukaryota</taxon>
        <taxon>Fungi</taxon>
        <taxon>Dikarya</taxon>
        <taxon>Ascomycota</taxon>
        <taxon>Pezizomycotina</taxon>
        <taxon>Eurotiomycetes</taxon>
        <taxon>Eurotiomycetidae</taxon>
        <taxon>Eurotiales</taxon>
        <taxon>Aspergillaceae</taxon>
        <taxon>Aspergillus</taxon>
        <taxon>Aspergillus subgen. Nidulantes</taxon>
    </lineage>
</organism>
<dbReference type="InterPro" id="IPR039057">
    <property type="entry name" value="Spo22/ZIP4"/>
</dbReference>
<dbReference type="Proteomes" id="UP000034291">
    <property type="component" value="Unassembled WGS sequence"/>
</dbReference>
<gene>
    <name evidence="3" type="ORF">ARAM_003000</name>
</gene>
<keyword evidence="1" id="KW-0469">Meiosis</keyword>
<dbReference type="PANTHER" id="PTHR40375:SF2">
    <property type="entry name" value="SPORULATION-SPECIFIC PROTEIN 22"/>
    <property type="match status" value="1"/>
</dbReference>
<dbReference type="InterPro" id="IPR013940">
    <property type="entry name" value="Spo22/ZIP4/TEX11"/>
</dbReference>
<evidence type="ECO:0000313" key="4">
    <source>
        <dbReference type="Proteomes" id="UP000034291"/>
    </source>
</evidence>
<reference evidence="3 4" key="1">
    <citation type="submission" date="2015-02" db="EMBL/GenBank/DDBJ databases">
        <title>Draft Genome Sequences of Two Closely-Related Aflatoxigenic Aspergillus Species Obtained from the Cote d'Ivoire.</title>
        <authorList>
            <person name="Moore G.G."/>
            <person name="Beltz S.B."/>
            <person name="Mack B.M."/>
        </authorList>
    </citation>
    <scope>NUCLEOTIDE SEQUENCE [LARGE SCALE GENOMIC DNA]</scope>
    <source>
        <strain evidence="3 4">SRRC1468</strain>
    </source>
</reference>
<evidence type="ECO:0000256" key="2">
    <source>
        <dbReference type="ARBA" id="ARBA00031845"/>
    </source>
</evidence>
<comment type="caution">
    <text evidence="3">The sequence shown here is derived from an EMBL/GenBank/DDBJ whole genome shotgun (WGS) entry which is preliminary data.</text>
</comment>
<dbReference type="STRING" id="308745.A0A0F8XSR0"/>
<evidence type="ECO:0000313" key="3">
    <source>
        <dbReference type="EMBL" id="KKK26572.1"/>
    </source>
</evidence>
<dbReference type="GO" id="GO:0051321">
    <property type="term" value="P:meiotic cell cycle"/>
    <property type="evidence" value="ECO:0007669"/>
    <property type="project" value="UniProtKB-KW"/>
</dbReference>
<evidence type="ECO:0000256" key="1">
    <source>
        <dbReference type="ARBA" id="ARBA00023254"/>
    </source>
</evidence>
<accession>A0A0F8XSR0</accession>
<dbReference type="Pfam" id="PF08631">
    <property type="entry name" value="SPO22"/>
    <property type="match status" value="1"/>
</dbReference>
<dbReference type="InterPro" id="IPR011990">
    <property type="entry name" value="TPR-like_helical_dom_sf"/>
</dbReference>
<dbReference type="EMBL" id="JZBS01000351">
    <property type="protein sequence ID" value="KKK26572.1"/>
    <property type="molecule type" value="Genomic_DNA"/>
</dbReference>
<proteinExistence type="predicted"/>
<dbReference type="SUPFAM" id="SSF48452">
    <property type="entry name" value="TPR-like"/>
    <property type="match status" value="1"/>
</dbReference>